<proteinExistence type="predicted"/>
<reference evidence="3 4" key="1">
    <citation type="submission" date="2016-06" db="EMBL/GenBank/DDBJ databases">
        <title>Three novel species with peptidoglycan cell walls form the new genus Lacunisphaera gen. nov. in the family Opitutaceae of the verrucomicrobial subdivision 4.</title>
        <authorList>
            <person name="Rast P."/>
            <person name="Gloeckner I."/>
            <person name="Jogler M."/>
            <person name="Boedeker C."/>
            <person name="Jeske O."/>
            <person name="Wiegand S."/>
            <person name="Reinhardt R."/>
            <person name="Schumann P."/>
            <person name="Rohde M."/>
            <person name="Spring S."/>
            <person name="Gloeckner F.O."/>
            <person name="Jogler C."/>
        </authorList>
    </citation>
    <scope>NUCLEOTIDE SEQUENCE [LARGE SCALE GENOMIC DNA]</scope>
    <source>
        <strain evidence="3 4">IG16b</strain>
    </source>
</reference>
<dbReference type="EMBL" id="CP016094">
    <property type="protein sequence ID" value="AOS45701.1"/>
    <property type="molecule type" value="Genomic_DNA"/>
</dbReference>
<dbReference type="InterPro" id="IPR050218">
    <property type="entry name" value="LptD"/>
</dbReference>
<dbReference type="GO" id="GO:1990351">
    <property type="term" value="C:transporter complex"/>
    <property type="evidence" value="ECO:0007669"/>
    <property type="project" value="TreeGrafter"/>
</dbReference>
<dbReference type="Pfam" id="PF04453">
    <property type="entry name" value="LptD"/>
    <property type="match status" value="1"/>
</dbReference>
<dbReference type="AlphaFoldDB" id="A0A1D8AXU9"/>
<feature type="chain" id="PRO_5009105347" evidence="1">
    <location>
        <begin position="29"/>
        <end position="697"/>
    </location>
</feature>
<evidence type="ECO:0000259" key="2">
    <source>
        <dbReference type="Pfam" id="PF04453"/>
    </source>
</evidence>
<evidence type="ECO:0000256" key="1">
    <source>
        <dbReference type="SAM" id="SignalP"/>
    </source>
</evidence>
<accession>A0A1D8AXU9</accession>
<name>A0A1D8AXU9_9BACT</name>
<keyword evidence="4" id="KW-1185">Reference proteome</keyword>
<organism evidence="3 4">
    <name type="scientific">Lacunisphaera limnophila</name>
    <dbReference type="NCBI Taxonomy" id="1838286"/>
    <lineage>
        <taxon>Bacteria</taxon>
        <taxon>Pseudomonadati</taxon>
        <taxon>Verrucomicrobiota</taxon>
        <taxon>Opitutia</taxon>
        <taxon>Opitutales</taxon>
        <taxon>Opitutaceae</taxon>
        <taxon>Lacunisphaera</taxon>
    </lineage>
</organism>
<sequence>MPSVRAVHRLLLLGTTLFLGAAAAFGQAAQPDLTGRDFTFDATTQEAVFTGDARLTYPGVVLTADEIRFNTGTRTATARGHLVLTANSRRLVADEGTYNTTTGQISARNLRVGQFPVYVTGETVEGTFDALVFTNATVFFREDAAYTPAITASRLTYTKDRIVSADGLGVGLRGRQIFSLPRFEHSLDTDFLSYVTAQVGYRGRLGVFAELGFDLPVAEGVKLGADVGLYSARGVMIGPAGSYRHNDADGTLRGFFRSGYINDSGARRTDVLGRPVPRDREFLTWEHRQTVGEHFTLDGTFNYWSDSEVLRDFRGKEFRRIQEPDSFLEAAYTTDNTSLSLFGRFHPNRYHRVQERLPEFRFDLLPSPAALGVIQRLNASAAVLESDAFGTDPALRTSRLDAYYGLARPIAPTPWFTFTPVAGARVTHYTDALGARRDYTRSLGEVGFDSRLLASRTFDYDNAIWEINGLRHLVEPRLSYRYAPEAARGRAYIPPIDRRAFSTYLQPLSIADSRFIDDLSALNTARLSLGNVLQTRDAAYGSRNLAALTFAADYALDPAPGVRSLSDVHTELALTPAPWLRFEAYHRLNPHQPSTQELNTGIVLMDQEWWSLRLSTHFLKSNYEEYLVTYRRRLNETFDVEALWRYDARNSRLNEQSYGVWHRIGQTWAAKYEVSFYDGPRRESSFSLSVEVELLKF</sequence>
<dbReference type="OrthoDB" id="9816218at2"/>
<evidence type="ECO:0000313" key="4">
    <source>
        <dbReference type="Proteomes" id="UP000095228"/>
    </source>
</evidence>
<dbReference type="KEGG" id="obg:Verru16b_02788"/>
<dbReference type="PANTHER" id="PTHR30189">
    <property type="entry name" value="LPS-ASSEMBLY PROTEIN"/>
    <property type="match status" value="1"/>
</dbReference>
<dbReference type="InterPro" id="IPR007543">
    <property type="entry name" value="LptD_C"/>
</dbReference>
<feature type="domain" description="LptD C-terminal" evidence="2">
    <location>
        <begin position="279"/>
        <end position="488"/>
    </location>
</feature>
<dbReference type="PANTHER" id="PTHR30189:SF1">
    <property type="entry name" value="LPS-ASSEMBLY PROTEIN LPTD"/>
    <property type="match status" value="1"/>
</dbReference>
<dbReference type="Gene3D" id="2.60.450.10">
    <property type="entry name" value="Lipopolysaccharide (LPS) transport protein A like domain"/>
    <property type="match status" value="1"/>
</dbReference>
<dbReference type="Proteomes" id="UP000095228">
    <property type="component" value="Chromosome"/>
</dbReference>
<feature type="signal peptide" evidence="1">
    <location>
        <begin position="1"/>
        <end position="28"/>
    </location>
</feature>
<protein>
    <submittedName>
        <fullName evidence="3">LPS-assembly protein LptD</fullName>
    </submittedName>
</protein>
<dbReference type="GO" id="GO:0009279">
    <property type="term" value="C:cell outer membrane"/>
    <property type="evidence" value="ECO:0007669"/>
    <property type="project" value="TreeGrafter"/>
</dbReference>
<evidence type="ECO:0000313" key="3">
    <source>
        <dbReference type="EMBL" id="AOS45701.1"/>
    </source>
</evidence>
<dbReference type="RefSeq" id="WP_069962823.1">
    <property type="nucleotide sequence ID" value="NZ_CP016094.1"/>
</dbReference>
<dbReference type="GO" id="GO:0061024">
    <property type="term" value="P:membrane organization"/>
    <property type="evidence" value="ECO:0007669"/>
    <property type="project" value="InterPro"/>
</dbReference>
<gene>
    <name evidence="3" type="primary">lptD</name>
    <name evidence="3" type="ORF">Verru16b_02788</name>
</gene>
<keyword evidence="1" id="KW-0732">Signal</keyword>
<dbReference type="STRING" id="1838286.Verru16b_02788"/>